<feature type="compositionally biased region" description="Low complexity" evidence="1">
    <location>
        <begin position="41"/>
        <end position="55"/>
    </location>
</feature>
<keyword evidence="2" id="KW-0732">Signal</keyword>
<comment type="caution">
    <text evidence="3">The sequence shown here is derived from an EMBL/GenBank/DDBJ whole genome shotgun (WGS) entry which is preliminary data.</text>
</comment>
<evidence type="ECO:0000256" key="1">
    <source>
        <dbReference type="SAM" id="MobiDB-lite"/>
    </source>
</evidence>
<dbReference type="Proteomes" id="UP000272706">
    <property type="component" value="Unassembled WGS sequence"/>
</dbReference>
<dbReference type="OrthoDB" id="8082703at2"/>
<dbReference type="EMBL" id="QZWZ01000015">
    <property type="protein sequence ID" value="RJT36331.1"/>
    <property type="molecule type" value="Genomic_DNA"/>
</dbReference>
<keyword evidence="4" id="KW-1185">Reference proteome</keyword>
<feature type="region of interest" description="Disordered" evidence="1">
    <location>
        <begin position="26"/>
        <end position="106"/>
    </location>
</feature>
<reference evidence="3 4" key="1">
    <citation type="submission" date="2018-09" db="EMBL/GenBank/DDBJ databases">
        <title>Mesorhizobium carmichaelinearum sp. nov. isolated from Carmichaelinea spp. root nodules in New Zealand.</title>
        <authorList>
            <person name="De Meyer S.E."/>
        </authorList>
    </citation>
    <scope>NUCLEOTIDE SEQUENCE [LARGE SCALE GENOMIC DNA]</scope>
    <source>
        <strain evidence="3 4">ICMP19557</strain>
    </source>
</reference>
<feature type="compositionally biased region" description="Polar residues" evidence="1">
    <location>
        <begin position="91"/>
        <end position="106"/>
    </location>
</feature>
<protein>
    <recommendedName>
        <fullName evidence="5">Secreted protein</fullName>
    </recommendedName>
</protein>
<proteinExistence type="predicted"/>
<organism evidence="3 4">
    <name type="scientific">Mesorhizobium waimense</name>
    <dbReference type="NCBI Taxonomy" id="1300307"/>
    <lineage>
        <taxon>Bacteria</taxon>
        <taxon>Pseudomonadati</taxon>
        <taxon>Pseudomonadota</taxon>
        <taxon>Alphaproteobacteria</taxon>
        <taxon>Hyphomicrobiales</taxon>
        <taxon>Phyllobacteriaceae</taxon>
        <taxon>Mesorhizobium</taxon>
    </lineage>
</organism>
<gene>
    <name evidence="3" type="ORF">D3227_19665</name>
</gene>
<feature type="compositionally biased region" description="Polar residues" evidence="1">
    <location>
        <begin position="65"/>
        <end position="82"/>
    </location>
</feature>
<feature type="chain" id="PRO_5017247744" description="Secreted protein" evidence="2">
    <location>
        <begin position="22"/>
        <end position="106"/>
    </location>
</feature>
<dbReference type="AlphaFoldDB" id="A0A3A5KP92"/>
<dbReference type="RefSeq" id="WP_120015975.1">
    <property type="nucleotide sequence ID" value="NZ_QZWZ01000015.1"/>
</dbReference>
<accession>A0A3A5KP92</accession>
<evidence type="ECO:0000313" key="3">
    <source>
        <dbReference type="EMBL" id="RJT36331.1"/>
    </source>
</evidence>
<feature type="signal peptide" evidence="2">
    <location>
        <begin position="1"/>
        <end position="21"/>
    </location>
</feature>
<name>A0A3A5KP92_9HYPH</name>
<evidence type="ECO:0000256" key="2">
    <source>
        <dbReference type="SAM" id="SignalP"/>
    </source>
</evidence>
<sequence length="106" mass="10424">MIMKILAASVLTLGLGASAMAQNADEGMAGSGVNDGSGKSVVVDPNDPNAVDPNATYSIDGISNPYGTSSTPDQNCSASPQGAQPDASGKSPGTTSPTVNDNHCGK</sequence>
<evidence type="ECO:0008006" key="5">
    <source>
        <dbReference type="Google" id="ProtNLM"/>
    </source>
</evidence>
<evidence type="ECO:0000313" key="4">
    <source>
        <dbReference type="Proteomes" id="UP000272706"/>
    </source>
</evidence>